<proteinExistence type="predicted"/>
<organism evidence="1">
    <name type="scientific">Arundo donax</name>
    <name type="common">Giant reed</name>
    <name type="synonym">Donax arundinaceus</name>
    <dbReference type="NCBI Taxonomy" id="35708"/>
    <lineage>
        <taxon>Eukaryota</taxon>
        <taxon>Viridiplantae</taxon>
        <taxon>Streptophyta</taxon>
        <taxon>Embryophyta</taxon>
        <taxon>Tracheophyta</taxon>
        <taxon>Spermatophyta</taxon>
        <taxon>Magnoliopsida</taxon>
        <taxon>Liliopsida</taxon>
        <taxon>Poales</taxon>
        <taxon>Poaceae</taxon>
        <taxon>PACMAD clade</taxon>
        <taxon>Arundinoideae</taxon>
        <taxon>Arundineae</taxon>
        <taxon>Arundo</taxon>
    </lineage>
</organism>
<protein>
    <submittedName>
        <fullName evidence="1">Uncharacterized protein</fullName>
    </submittedName>
</protein>
<dbReference type="AlphaFoldDB" id="A0A0A9G7Q4"/>
<evidence type="ECO:0000313" key="1">
    <source>
        <dbReference type="EMBL" id="JAE19499.1"/>
    </source>
</evidence>
<name>A0A0A9G7Q4_ARUDO</name>
<sequence>MRSRRHRTEVGYLQPVGSNNFNAHTHYSGCLGRHLSHSALAKKW</sequence>
<dbReference type="EMBL" id="GBRH01178397">
    <property type="protein sequence ID" value="JAE19499.1"/>
    <property type="molecule type" value="Transcribed_RNA"/>
</dbReference>
<reference evidence="1" key="1">
    <citation type="submission" date="2014-09" db="EMBL/GenBank/DDBJ databases">
        <authorList>
            <person name="Magalhaes I.L.F."/>
            <person name="Oliveira U."/>
            <person name="Santos F.R."/>
            <person name="Vidigal T.H.D.A."/>
            <person name="Brescovit A.D."/>
            <person name="Santos A.J."/>
        </authorList>
    </citation>
    <scope>NUCLEOTIDE SEQUENCE</scope>
    <source>
        <tissue evidence="1">Shoot tissue taken approximately 20 cm above the soil surface</tissue>
    </source>
</reference>
<reference evidence="1" key="2">
    <citation type="journal article" date="2015" name="Data Brief">
        <title>Shoot transcriptome of the giant reed, Arundo donax.</title>
        <authorList>
            <person name="Barrero R.A."/>
            <person name="Guerrero F.D."/>
            <person name="Moolhuijzen P."/>
            <person name="Goolsby J.A."/>
            <person name="Tidwell J."/>
            <person name="Bellgard S.E."/>
            <person name="Bellgard M.I."/>
        </authorList>
    </citation>
    <scope>NUCLEOTIDE SEQUENCE</scope>
    <source>
        <tissue evidence="1">Shoot tissue taken approximately 20 cm above the soil surface</tissue>
    </source>
</reference>
<accession>A0A0A9G7Q4</accession>